<dbReference type="GO" id="GO:0008270">
    <property type="term" value="F:zinc ion binding"/>
    <property type="evidence" value="ECO:0007669"/>
    <property type="project" value="UniProtKB-KW"/>
</dbReference>
<gene>
    <name evidence="5" type="ORF">NEMVEDRAFT_v1g7387</name>
</gene>
<dbReference type="Gene3D" id="3.30.40.100">
    <property type="match status" value="1"/>
</dbReference>
<evidence type="ECO:0000313" key="6">
    <source>
        <dbReference type="Proteomes" id="UP000001593"/>
    </source>
</evidence>
<evidence type="ECO:0000313" key="5">
    <source>
        <dbReference type="EMBL" id="EDO27709.1"/>
    </source>
</evidence>
<dbReference type="Proteomes" id="UP000001593">
    <property type="component" value="Unassembled WGS sequence"/>
</dbReference>
<keyword evidence="6" id="KW-1185">Reference proteome</keyword>
<reference evidence="5 6" key="1">
    <citation type="journal article" date="2007" name="Science">
        <title>Sea anemone genome reveals ancestral eumetazoan gene repertoire and genomic organization.</title>
        <authorList>
            <person name="Putnam N.H."/>
            <person name="Srivastava M."/>
            <person name="Hellsten U."/>
            <person name="Dirks B."/>
            <person name="Chapman J."/>
            <person name="Salamov A."/>
            <person name="Terry A."/>
            <person name="Shapiro H."/>
            <person name="Lindquist E."/>
            <person name="Kapitonov V.V."/>
            <person name="Jurka J."/>
            <person name="Genikhovich G."/>
            <person name="Grigoriev I.V."/>
            <person name="Lucas S.M."/>
            <person name="Steele R.E."/>
            <person name="Finnerty J.R."/>
            <person name="Technau U."/>
            <person name="Martindale M.Q."/>
            <person name="Rokhsar D.S."/>
        </authorList>
    </citation>
    <scope>NUCLEOTIDE SEQUENCE [LARGE SCALE GENOMIC DNA]</scope>
    <source>
        <strain evidence="6">CH2 X CH6</strain>
    </source>
</reference>
<dbReference type="KEGG" id="nve:5498037"/>
<dbReference type="PROSITE" id="PS51050">
    <property type="entry name" value="ZF_CW"/>
    <property type="match status" value="1"/>
</dbReference>
<protein>
    <recommendedName>
        <fullName evidence="4">CW-type domain-containing protein</fullName>
    </recommendedName>
</protein>
<evidence type="ECO:0000256" key="1">
    <source>
        <dbReference type="ARBA" id="ARBA00022723"/>
    </source>
</evidence>
<dbReference type="PANTHER" id="PTHR23336">
    <property type="entry name" value="ZINC FINGER CW-TYPE COILED-COIL DOMAIN PROTEIN 3"/>
    <property type="match status" value="1"/>
</dbReference>
<proteinExistence type="predicted"/>
<feature type="domain" description="CW-type" evidence="4">
    <location>
        <begin position="67"/>
        <end position="99"/>
    </location>
</feature>
<dbReference type="InterPro" id="IPR041006">
    <property type="entry name" value="Morc_S5"/>
</dbReference>
<sequence>QGVGVIGVIQCDWLQPTHNKQDFDYTPAYRSAMSALGNKLNDYWNEKKGRQTNSTNIVLPEPKEVEASPDQLWVQCDNPKCLKWRKLPNHISADSLPDK</sequence>
<keyword evidence="1" id="KW-0479">Metal-binding</keyword>
<dbReference type="InterPro" id="IPR045261">
    <property type="entry name" value="MORC_ATPase"/>
</dbReference>
<name>A7T8H8_NEMVE</name>
<dbReference type="PANTHER" id="PTHR23336:SF76">
    <property type="entry name" value="MORC S5 DOMAIN-CONTAINING PROTEIN"/>
    <property type="match status" value="1"/>
</dbReference>
<dbReference type="AlphaFoldDB" id="A7T8H8"/>
<dbReference type="EMBL" id="DS472711">
    <property type="protein sequence ID" value="EDO27709.1"/>
    <property type="molecule type" value="Genomic_DNA"/>
</dbReference>
<dbReference type="GO" id="GO:0016887">
    <property type="term" value="F:ATP hydrolysis activity"/>
    <property type="evidence" value="ECO:0007669"/>
    <property type="project" value="InterPro"/>
</dbReference>
<dbReference type="eggNOG" id="KOG1845">
    <property type="taxonomic scope" value="Eukaryota"/>
</dbReference>
<dbReference type="PhylomeDB" id="A7T8H8"/>
<evidence type="ECO:0000256" key="2">
    <source>
        <dbReference type="ARBA" id="ARBA00022771"/>
    </source>
</evidence>
<dbReference type="InterPro" id="IPR011124">
    <property type="entry name" value="Znf_CW"/>
</dbReference>
<dbReference type="Pfam" id="PF17942">
    <property type="entry name" value="Morc6_S5"/>
    <property type="match status" value="1"/>
</dbReference>
<dbReference type="InParanoid" id="A7T8H8"/>
<organism evidence="5 6">
    <name type="scientific">Nematostella vectensis</name>
    <name type="common">Starlet sea anemone</name>
    <dbReference type="NCBI Taxonomy" id="45351"/>
    <lineage>
        <taxon>Eukaryota</taxon>
        <taxon>Metazoa</taxon>
        <taxon>Cnidaria</taxon>
        <taxon>Anthozoa</taxon>
        <taxon>Hexacorallia</taxon>
        <taxon>Actiniaria</taxon>
        <taxon>Edwardsiidae</taxon>
        <taxon>Nematostella</taxon>
    </lineage>
</organism>
<feature type="non-terminal residue" evidence="5">
    <location>
        <position position="1"/>
    </location>
</feature>
<dbReference type="Pfam" id="PF07496">
    <property type="entry name" value="zf-CW"/>
    <property type="match status" value="1"/>
</dbReference>
<accession>A7T8H8</accession>
<keyword evidence="2" id="KW-0863">Zinc-finger</keyword>
<evidence type="ECO:0000259" key="4">
    <source>
        <dbReference type="PROSITE" id="PS51050"/>
    </source>
</evidence>
<keyword evidence="3" id="KW-0862">Zinc</keyword>
<dbReference type="HOGENOM" id="CLU_2326692_0_0_1"/>
<evidence type="ECO:0000256" key="3">
    <source>
        <dbReference type="ARBA" id="ARBA00022833"/>
    </source>
</evidence>
<feature type="non-terminal residue" evidence="5">
    <location>
        <position position="99"/>
    </location>
</feature>